<keyword evidence="8" id="KW-1185">Reference proteome</keyword>
<feature type="compositionally biased region" description="Polar residues" evidence="5">
    <location>
        <begin position="159"/>
        <end position="172"/>
    </location>
</feature>
<reference evidence="7 8" key="1">
    <citation type="journal article" date="2018" name="IMA Fungus">
        <title>IMA Genome-F 9: Draft genome sequence of Annulohypoxylon stygium, Aspergillus mulundensis, Berkeleyomyces basicola (syn. Thielaviopsis basicola), Ceratocystis smalleyi, two Cercospora beticola strains, Coleophoma cylindrospora, Fusarium fracticaudum, Phialophora cf. hyalina, and Morchella septimelata.</title>
        <authorList>
            <person name="Wingfield B.D."/>
            <person name="Bills G.F."/>
            <person name="Dong Y."/>
            <person name="Huang W."/>
            <person name="Nel W.J."/>
            <person name="Swalarsk-Parry B.S."/>
            <person name="Vaghefi N."/>
            <person name="Wilken P.M."/>
            <person name="An Z."/>
            <person name="de Beer Z.W."/>
            <person name="De Vos L."/>
            <person name="Chen L."/>
            <person name="Duong T.A."/>
            <person name="Gao Y."/>
            <person name="Hammerbacher A."/>
            <person name="Kikkert J.R."/>
            <person name="Li Y."/>
            <person name="Li H."/>
            <person name="Li K."/>
            <person name="Li Q."/>
            <person name="Liu X."/>
            <person name="Ma X."/>
            <person name="Naidoo K."/>
            <person name="Pethybridge S.J."/>
            <person name="Sun J."/>
            <person name="Steenkamp E.T."/>
            <person name="van der Nest M.A."/>
            <person name="van Wyk S."/>
            <person name="Wingfield M.J."/>
            <person name="Xiong C."/>
            <person name="Yue Q."/>
            <person name="Zhang X."/>
        </authorList>
    </citation>
    <scope>NUCLEOTIDE SEQUENCE [LARGE SCALE GENOMIC DNA]</scope>
    <source>
        <strain evidence="7 8">BP5796</strain>
    </source>
</reference>
<dbReference type="SMART" id="SM00066">
    <property type="entry name" value="GAL4"/>
    <property type="match status" value="1"/>
</dbReference>
<keyword evidence="3" id="KW-0804">Transcription</keyword>
<dbReference type="PROSITE" id="PS00463">
    <property type="entry name" value="ZN2_CY6_FUNGAL_1"/>
    <property type="match status" value="1"/>
</dbReference>
<dbReference type="SMART" id="SM00906">
    <property type="entry name" value="Fungal_trans"/>
    <property type="match status" value="1"/>
</dbReference>
<dbReference type="InterPro" id="IPR036864">
    <property type="entry name" value="Zn2-C6_fun-type_DNA-bd_sf"/>
</dbReference>
<evidence type="ECO:0000256" key="1">
    <source>
        <dbReference type="ARBA" id="ARBA00022723"/>
    </source>
</evidence>
<feature type="region of interest" description="Disordered" evidence="5">
    <location>
        <begin position="237"/>
        <end position="266"/>
    </location>
</feature>
<evidence type="ECO:0000313" key="7">
    <source>
        <dbReference type="EMBL" id="RDW68589.1"/>
    </source>
</evidence>
<gene>
    <name evidence="7" type="ORF">BP5796_09246</name>
</gene>
<evidence type="ECO:0000256" key="2">
    <source>
        <dbReference type="ARBA" id="ARBA00023015"/>
    </source>
</evidence>
<feature type="compositionally biased region" description="Low complexity" evidence="5">
    <location>
        <begin position="254"/>
        <end position="266"/>
    </location>
</feature>
<keyword evidence="2" id="KW-0805">Transcription regulation</keyword>
<dbReference type="Pfam" id="PF00172">
    <property type="entry name" value="Zn_clus"/>
    <property type="match status" value="1"/>
</dbReference>
<dbReference type="PROSITE" id="PS50048">
    <property type="entry name" value="ZN2_CY6_FUNGAL_2"/>
    <property type="match status" value="1"/>
</dbReference>
<dbReference type="OrthoDB" id="3364175at2759"/>
<comment type="caution">
    <text evidence="7">The sequence shown here is derived from an EMBL/GenBank/DDBJ whole genome shotgun (WGS) entry which is preliminary data.</text>
</comment>
<dbReference type="GO" id="GO:0000981">
    <property type="term" value="F:DNA-binding transcription factor activity, RNA polymerase II-specific"/>
    <property type="evidence" value="ECO:0007669"/>
    <property type="project" value="InterPro"/>
</dbReference>
<organism evidence="7 8">
    <name type="scientific">Coleophoma crateriformis</name>
    <dbReference type="NCBI Taxonomy" id="565419"/>
    <lineage>
        <taxon>Eukaryota</taxon>
        <taxon>Fungi</taxon>
        <taxon>Dikarya</taxon>
        <taxon>Ascomycota</taxon>
        <taxon>Pezizomycotina</taxon>
        <taxon>Leotiomycetes</taxon>
        <taxon>Helotiales</taxon>
        <taxon>Dermateaceae</taxon>
        <taxon>Coleophoma</taxon>
    </lineage>
</organism>
<feature type="domain" description="Zn(2)-C6 fungal-type" evidence="6">
    <location>
        <begin position="24"/>
        <end position="58"/>
    </location>
</feature>
<dbReference type="PANTHER" id="PTHR47424">
    <property type="entry name" value="REGULATORY PROTEIN GAL4"/>
    <property type="match status" value="1"/>
</dbReference>
<evidence type="ECO:0000256" key="5">
    <source>
        <dbReference type="SAM" id="MobiDB-lite"/>
    </source>
</evidence>
<sequence length="845" mass="93930">MSSPEVHKKKRRIPEDLRKRALVSCDRCKKRRVRCLRAVAGSGQQEACQACAENGVKCESTLPRKQRIYGSIETLSIRYRVLDALIKGLYPNHDTDSIEVLYEIAAKNRIDVPVSSEGDVAPELLTGGSDSGRREPTWNAAIPRMKQLPQKPTGFLASAPSQPTAPRSTPQSDVRAPAPQSAPSHYIGPSSSFGFVLAIRDLVAQYNAGSKGRPPRPRPVSEVLPAQAGKLSPIYKGQDKEAPAWTASGDLHGKQAPKASASPAALQPVIQRSKREMSSYLPIKSVADQYVESYFEKVHPNFMILHPGVFKSRYETAWSDTRLLTEVEAGWIGCLFMVLIFGAQMSGQLDDVHSQELQRSYLTLVLPRVHLMINDSSLANIQAILLLQLYQHNNRERNSSWMLLGCASRMAIALGIHHEGSTGGFDATERQMRRQVWWTLYNFEHSLCTILGRPSSIDETDINVELPDETLVDSHSHSSEAVLDRTHLSVPSGLLEHSIRLTRLLARVKREMYDEADNPIHQATNTSAANSLLLALEDWYKNLPPSLRLDHMSPVPKHRRAVLMLHIQFRHTQTLVCRPFILRKVSAQLAFHLGWKLTSPGLDSRESTLSHLCCNFARQAVVHLHELSTIGMLDGVAWMDFYYLYHAVLVLALDFLARPKDQRDTAEDMIRKAAVRDALNAVRDAKLCPTFIFLIQVSVQLAKIVGIFDESYSSPIIDQTRYQAPVPDPPSNSNSSSDVKTPQTNVEDLINEWFQYDAMNMPWHFFGALGSGELDNNNMLAPALGSEVTIGDGADVEGSIIYQSSNVDYGWNAGENSDSYVPAQRNSNSVAPGVPNNYMSMTLGP</sequence>
<feature type="region of interest" description="Disordered" evidence="5">
    <location>
        <begin position="151"/>
        <end position="186"/>
    </location>
</feature>
<evidence type="ECO:0000259" key="6">
    <source>
        <dbReference type="PROSITE" id="PS50048"/>
    </source>
</evidence>
<keyword evidence="4" id="KW-0539">Nucleus</keyword>
<feature type="region of interest" description="Disordered" evidence="5">
    <location>
        <begin position="721"/>
        <end position="742"/>
    </location>
</feature>
<dbReference type="GO" id="GO:0003677">
    <property type="term" value="F:DNA binding"/>
    <property type="evidence" value="ECO:0007669"/>
    <property type="project" value="InterPro"/>
</dbReference>
<keyword evidence="1" id="KW-0479">Metal-binding</keyword>
<protein>
    <recommendedName>
        <fullName evidence="6">Zn(2)-C6 fungal-type domain-containing protein</fullName>
    </recommendedName>
</protein>
<dbReference type="GO" id="GO:0006351">
    <property type="term" value="P:DNA-templated transcription"/>
    <property type="evidence" value="ECO:0007669"/>
    <property type="project" value="InterPro"/>
</dbReference>
<dbReference type="InterPro" id="IPR051127">
    <property type="entry name" value="Fungal_SecMet_Regulators"/>
</dbReference>
<dbReference type="AlphaFoldDB" id="A0A3D8R3G6"/>
<dbReference type="EMBL" id="PDLN01000013">
    <property type="protein sequence ID" value="RDW68589.1"/>
    <property type="molecule type" value="Genomic_DNA"/>
</dbReference>
<dbReference type="CDD" id="cd12148">
    <property type="entry name" value="fungal_TF_MHR"/>
    <property type="match status" value="1"/>
</dbReference>
<dbReference type="GO" id="GO:0008270">
    <property type="term" value="F:zinc ion binding"/>
    <property type="evidence" value="ECO:0007669"/>
    <property type="project" value="InterPro"/>
</dbReference>
<name>A0A3D8R3G6_9HELO</name>
<dbReference type="InterPro" id="IPR001138">
    <property type="entry name" value="Zn2Cys6_DnaBD"/>
</dbReference>
<proteinExistence type="predicted"/>
<evidence type="ECO:0000256" key="4">
    <source>
        <dbReference type="ARBA" id="ARBA00023242"/>
    </source>
</evidence>
<dbReference type="InterPro" id="IPR007219">
    <property type="entry name" value="XnlR_reg_dom"/>
</dbReference>
<dbReference type="SUPFAM" id="SSF57701">
    <property type="entry name" value="Zn2/Cys6 DNA-binding domain"/>
    <property type="match status" value="1"/>
</dbReference>
<accession>A0A3D8R3G6</accession>
<dbReference type="Pfam" id="PF04082">
    <property type="entry name" value="Fungal_trans"/>
    <property type="match status" value="1"/>
</dbReference>
<dbReference type="Gene3D" id="4.10.240.10">
    <property type="entry name" value="Zn(2)-C6 fungal-type DNA-binding domain"/>
    <property type="match status" value="1"/>
</dbReference>
<dbReference type="PANTHER" id="PTHR47424:SF6">
    <property type="entry name" value="PROLINE UTILIZATION TRANS-ACTIVATOR"/>
    <property type="match status" value="1"/>
</dbReference>
<dbReference type="CDD" id="cd00067">
    <property type="entry name" value="GAL4"/>
    <property type="match status" value="1"/>
</dbReference>
<dbReference type="Proteomes" id="UP000256328">
    <property type="component" value="Unassembled WGS sequence"/>
</dbReference>
<evidence type="ECO:0000256" key="3">
    <source>
        <dbReference type="ARBA" id="ARBA00023163"/>
    </source>
</evidence>
<evidence type="ECO:0000313" key="8">
    <source>
        <dbReference type="Proteomes" id="UP000256328"/>
    </source>
</evidence>